<comment type="caution">
    <text evidence="2">The sequence shown here is derived from an EMBL/GenBank/DDBJ whole genome shotgun (WGS) entry which is preliminary data.</text>
</comment>
<dbReference type="Gene3D" id="2.60.120.10">
    <property type="entry name" value="Jelly Rolls"/>
    <property type="match status" value="1"/>
</dbReference>
<dbReference type="InterPro" id="IPR013096">
    <property type="entry name" value="Cupin_2"/>
</dbReference>
<dbReference type="RefSeq" id="WP_189155771.1">
    <property type="nucleotide sequence ID" value="NZ_BMNC01000004.1"/>
</dbReference>
<evidence type="ECO:0000259" key="1">
    <source>
        <dbReference type="Pfam" id="PF07883"/>
    </source>
</evidence>
<dbReference type="InterPro" id="IPR014710">
    <property type="entry name" value="RmlC-like_jellyroll"/>
</dbReference>
<dbReference type="Pfam" id="PF07883">
    <property type="entry name" value="Cupin_2"/>
    <property type="match status" value="1"/>
</dbReference>
<dbReference type="InterPro" id="IPR011051">
    <property type="entry name" value="RmlC_Cupin_sf"/>
</dbReference>
<sequence length="114" mass="12144">MGMQVFRLADAEPFDPPGHRGVGPVRLQNGPGPSQAGVTVVLSHYLPYGEAELAEQPTETVYVVVSGELVMVSEGVEEALGPYDSVRFSAGTLRQVVNRTHLPASMLVIRPATS</sequence>
<feature type="domain" description="Cupin type-2" evidence="1">
    <location>
        <begin position="45"/>
        <end position="109"/>
    </location>
</feature>
<name>A0ABQ2HZG8_9PSEU</name>
<gene>
    <name evidence="2" type="ORF">GCM10011609_34840</name>
</gene>
<dbReference type="EMBL" id="BMNC01000004">
    <property type="protein sequence ID" value="GGM94386.1"/>
    <property type="molecule type" value="Genomic_DNA"/>
</dbReference>
<protein>
    <recommendedName>
        <fullName evidence="1">Cupin type-2 domain-containing protein</fullName>
    </recommendedName>
</protein>
<keyword evidence="3" id="KW-1185">Reference proteome</keyword>
<accession>A0ABQ2HZG8</accession>
<proteinExistence type="predicted"/>
<dbReference type="Proteomes" id="UP000597656">
    <property type="component" value="Unassembled WGS sequence"/>
</dbReference>
<dbReference type="SUPFAM" id="SSF51182">
    <property type="entry name" value="RmlC-like cupins"/>
    <property type="match status" value="1"/>
</dbReference>
<organism evidence="2 3">
    <name type="scientific">Lentzea pudingi</name>
    <dbReference type="NCBI Taxonomy" id="1789439"/>
    <lineage>
        <taxon>Bacteria</taxon>
        <taxon>Bacillati</taxon>
        <taxon>Actinomycetota</taxon>
        <taxon>Actinomycetes</taxon>
        <taxon>Pseudonocardiales</taxon>
        <taxon>Pseudonocardiaceae</taxon>
        <taxon>Lentzea</taxon>
    </lineage>
</organism>
<evidence type="ECO:0000313" key="3">
    <source>
        <dbReference type="Proteomes" id="UP000597656"/>
    </source>
</evidence>
<reference evidence="3" key="1">
    <citation type="journal article" date="2019" name="Int. J. Syst. Evol. Microbiol.">
        <title>The Global Catalogue of Microorganisms (GCM) 10K type strain sequencing project: providing services to taxonomists for standard genome sequencing and annotation.</title>
        <authorList>
            <consortium name="The Broad Institute Genomics Platform"/>
            <consortium name="The Broad Institute Genome Sequencing Center for Infectious Disease"/>
            <person name="Wu L."/>
            <person name="Ma J."/>
        </authorList>
    </citation>
    <scope>NUCLEOTIDE SEQUENCE [LARGE SCALE GENOMIC DNA]</scope>
    <source>
        <strain evidence="3">CGMCC 4.7319</strain>
    </source>
</reference>
<evidence type="ECO:0000313" key="2">
    <source>
        <dbReference type="EMBL" id="GGM94386.1"/>
    </source>
</evidence>
<dbReference type="CDD" id="cd20299">
    <property type="entry name" value="cupin_YP766765-like"/>
    <property type="match status" value="1"/>
</dbReference>